<dbReference type="InterPro" id="IPR005119">
    <property type="entry name" value="LysR_subst-bd"/>
</dbReference>
<dbReference type="PROSITE" id="PS50931">
    <property type="entry name" value="HTH_LYSR"/>
    <property type="match status" value="1"/>
</dbReference>
<feature type="domain" description="HTH lysR-type" evidence="5">
    <location>
        <begin position="4"/>
        <end position="61"/>
    </location>
</feature>
<dbReference type="EMBL" id="BSEC01000001">
    <property type="protein sequence ID" value="GLI94745.1"/>
    <property type="molecule type" value="Genomic_DNA"/>
</dbReference>
<dbReference type="RefSeq" id="WP_281804917.1">
    <property type="nucleotide sequence ID" value="NZ_BSEC01000001.1"/>
</dbReference>
<dbReference type="PANTHER" id="PTHR30126">
    <property type="entry name" value="HTH-TYPE TRANSCRIPTIONAL REGULATOR"/>
    <property type="match status" value="1"/>
</dbReference>
<sequence>MAYLNYHHLRYFWAIANEGSLTRAARRLNVSPSSLSIQLKALEEQLGQALFERHGRTLQLTEAGRIALGYADALFKLGDELLSTLEGLAPTARQILRVGAVSTLSRNFQIELLRPLLGRNDVEVVIHSGAFMDLLSRLRDHGLDIVLANQPAMQDQDEDWQSTLIAEQSVSLIGAPTLKKGKFRFPNDLGKTSVAVPGRGSGIRTAFEKLLESHDVGAGFIAEVDDMAMLRLIAREGFCLVLVPPVVVVDELENGLLVEHCTFPQIKESFYAVTRRRQFPSPLLKKLNLHQRRL</sequence>
<evidence type="ECO:0000256" key="3">
    <source>
        <dbReference type="ARBA" id="ARBA00023125"/>
    </source>
</evidence>
<evidence type="ECO:0000313" key="7">
    <source>
        <dbReference type="Proteomes" id="UP001144323"/>
    </source>
</evidence>
<organism evidence="6 7">
    <name type="scientific">Methylocystis echinoides</name>
    <dbReference type="NCBI Taxonomy" id="29468"/>
    <lineage>
        <taxon>Bacteria</taxon>
        <taxon>Pseudomonadati</taxon>
        <taxon>Pseudomonadota</taxon>
        <taxon>Alphaproteobacteria</taxon>
        <taxon>Hyphomicrobiales</taxon>
        <taxon>Methylocystaceae</taxon>
        <taxon>Methylocystis</taxon>
    </lineage>
</organism>
<evidence type="ECO:0000256" key="2">
    <source>
        <dbReference type="ARBA" id="ARBA00023015"/>
    </source>
</evidence>
<keyword evidence="4" id="KW-0804">Transcription</keyword>
<dbReference type="Pfam" id="PF00126">
    <property type="entry name" value="HTH_1"/>
    <property type="match status" value="1"/>
</dbReference>
<evidence type="ECO:0000313" key="6">
    <source>
        <dbReference type="EMBL" id="GLI94745.1"/>
    </source>
</evidence>
<keyword evidence="3" id="KW-0238">DNA-binding</keyword>
<dbReference type="Pfam" id="PF03466">
    <property type="entry name" value="LysR_substrate"/>
    <property type="match status" value="1"/>
</dbReference>
<dbReference type="Gene3D" id="3.40.190.10">
    <property type="entry name" value="Periplasmic binding protein-like II"/>
    <property type="match status" value="2"/>
</dbReference>
<dbReference type="InterPro" id="IPR036390">
    <property type="entry name" value="WH_DNA-bd_sf"/>
</dbReference>
<proteinExistence type="inferred from homology"/>
<accession>A0A9W6LTH6</accession>
<dbReference type="AlphaFoldDB" id="A0A9W6LTH6"/>
<evidence type="ECO:0000256" key="4">
    <source>
        <dbReference type="ARBA" id="ARBA00023163"/>
    </source>
</evidence>
<name>A0A9W6LTH6_9HYPH</name>
<reference evidence="6" key="1">
    <citation type="journal article" date="2023" name="Int. J. Syst. Evol. Microbiol.">
        <title>Methylocystis iwaonis sp. nov., a type II methane-oxidizing bacterium from surface soil of a rice paddy field in Japan, and emended description of the genus Methylocystis (ex Whittenbury et al. 1970) Bowman et al. 1993.</title>
        <authorList>
            <person name="Kaise H."/>
            <person name="Sawadogo J.B."/>
            <person name="Alam M.S."/>
            <person name="Ueno C."/>
            <person name="Dianou D."/>
            <person name="Shinjo R."/>
            <person name="Asakawa S."/>
        </authorList>
    </citation>
    <scope>NUCLEOTIDE SEQUENCE</scope>
    <source>
        <strain evidence="6">LMG27198</strain>
    </source>
</reference>
<evidence type="ECO:0000256" key="1">
    <source>
        <dbReference type="ARBA" id="ARBA00009437"/>
    </source>
</evidence>
<dbReference type="InterPro" id="IPR000847">
    <property type="entry name" value="LysR_HTH_N"/>
</dbReference>
<dbReference type="FunFam" id="1.10.10.10:FF:000001">
    <property type="entry name" value="LysR family transcriptional regulator"/>
    <property type="match status" value="1"/>
</dbReference>
<dbReference type="Proteomes" id="UP001144323">
    <property type="component" value="Unassembled WGS sequence"/>
</dbReference>
<dbReference type="SUPFAM" id="SSF46785">
    <property type="entry name" value="Winged helix' DNA-binding domain"/>
    <property type="match status" value="1"/>
</dbReference>
<dbReference type="Gene3D" id="1.10.10.10">
    <property type="entry name" value="Winged helix-like DNA-binding domain superfamily/Winged helix DNA-binding domain"/>
    <property type="match status" value="1"/>
</dbReference>
<protein>
    <submittedName>
        <fullName evidence="6">LysR family transcriptional regulator</fullName>
    </submittedName>
</protein>
<keyword evidence="7" id="KW-1185">Reference proteome</keyword>
<dbReference type="GO" id="GO:0000976">
    <property type="term" value="F:transcription cis-regulatory region binding"/>
    <property type="evidence" value="ECO:0007669"/>
    <property type="project" value="TreeGrafter"/>
</dbReference>
<comment type="caution">
    <text evidence="6">The sequence shown here is derived from an EMBL/GenBank/DDBJ whole genome shotgun (WGS) entry which is preliminary data.</text>
</comment>
<evidence type="ECO:0000259" key="5">
    <source>
        <dbReference type="PROSITE" id="PS50931"/>
    </source>
</evidence>
<dbReference type="PRINTS" id="PR00039">
    <property type="entry name" value="HTHLYSR"/>
</dbReference>
<comment type="similarity">
    <text evidence="1">Belongs to the LysR transcriptional regulatory family.</text>
</comment>
<dbReference type="SUPFAM" id="SSF53850">
    <property type="entry name" value="Periplasmic binding protein-like II"/>
    <property type="match status" value="1"/>
</dbReference>
<dbReference type="InterPro" id="IPR036388">
    <property type="entry name" value="WH-like_DNA-bd_sf"/>
</dbReference>
<keyword evidence="2" id="KW-0805">Transcription regulation</keyword>
<gene>
    <name evidence="6" type="ORF">LMG27198_37370</name>
</gene>
<dbReference type="PANTHER" id="PTHR30126:SF98">
    <property type="entry name" value="HTH-TYPE TRANSCRIPTIONAL ACTIVATOR BAUR"/>
    <property type="match status" value="1"/>
</dbReference>
<dbReference type="GO" id="GO:0003700">
    <property type="term" value="F:DNA-binding transcription factor activity"/>
    <property type="evidence" value="ECO:0007669"/>
    <property type="project" value="InterPro"/>
</dbReference>